<gene>
    <name evidence="1" type="ORF">J2X78_003066</name>
</gene>
<name>A0ACC6KZJ9_9SPHI</name>
<protein>
    <submittedName>
        <fullName evidence="1">Transposase/invertase (TIGR01784 family)</fullName>
    </submittedName>
</protein>
<reference evidence="1" key="1">
    <citation type="submission" date="2023-07" db="EMBL/GenBank/DDBJ databases">
        <title>Sorghum-associated microbial communities from plants grown in Nebraska, USA.</title>
        <authorList>
            <person name="Schachtman D."/>
        </authorList>
    </citation>
    <scope>NUCLEOTIDE SEQUENCE</scope>
    <source>
        <strain evidence="1">2697</strain>
    </source>
</reference>
<evidence type="ECO:0000313" key="1">
    <source>
        <dbReference type="EMBL" id="MDR6784501.1"/>
    </source>
</evidence>
<organism evidence="1 2">
    <name type="scientific">Pedobacter africanus</name>
    <dbReference type="NCBI Taxonomy" id="151894"/>
    <lineage>
        <taxon>Bacteria</taxon>
        <taxon>Pseudomonadati</taxon>
        <taxon>Bacteroidota</taxon>
        <taxon>Sphingobacteriia</taxon>
        <taxon>Sphingobacteriales</taxon>
        <taxon>Sphingobacteriaceae</taxon>
        <taxon>Pedobacter</taxon>
    </lineage>
</organism>
<dbReference type="EMBL" id="JAVDTF010000002">
    <property type="protein sequence ID" value="MDR6784501.1"/>
    <property type="molecule type" value="Genomic_DNA"/>
</dbReference>
<accession>A0ACC6KZJ9</accession>
<dbReference type="Proteomes" id="UP001246858">
    <property type="component" value="Unassembled WGS sequence"/>
</dbReference>
<sequence>MLEQTDPLTSLIKESTSQYSKPRKRDDELWKGILEDVFDDFLRFFFPNADELFDMKKKFEFLDKEFNRLFPPEEGAAGVRFVDKLVKVHLKNGEPKFVLIHVEIQGHKGHEDLRARMFRYFYRAKDKHNVSISAFAVLIDDDKNFHPKFYNEEFLGTKIKYEFNTYKVLDQDEQTLRSNANPFAVVALVVLMALKNKNVDDEDLKQIKLDLTKELIKRKVGKSKHIKIMDFLAYYVNFENREMMAKFEQEVELLTGRTTPMGVKEILMDRAKNEGIEKGRAEGEAIGRHEEAIEIARNFKNMGVAIADIAKGTGLTIEEIEAIGTRNGNRFEDEIDLGK</sequence>
<comment type="caution">
    <text evidence="1">The sequence shown here is derived from an EMBL/GenBank/DDBJ whole genome shotgun (WGS) entry which is preliminary data.</text>
</comment>
<proteinExistence type="predicted"/>
<evidence type="ECO:0000313" key="2">
    <source>
        <dbReference type="Proteomes" id="UP001246858"/>
    </source>
</evidence>
<keyword evidence="2" id="KW-1185">Reference proteome</keyword>